<evidence type="ECO:0000313" key="2">
    <source>
        <dbReference type="EMBL" id="EFW06625.1"/>
    </source>
</evidence>
<dbReference type="Proteomes" id="UP000003157">
    <property type="component" value="Unassembled WGS sequence"/>
</dbReference>
<dbReference type="AlphaFoldDB" id="E7G5X4"/>
<sequence>MEGIMKKIIKIVIFMTVIFMIVFGFQSAQSYSEEEELLRIKETIWTLCLKCYSIEGRYPQDIYYLKEHYGLLLNEDEYPIIYHYEGDNLQPTIEVHQREKTL</sequence>
<keyword evidence="1" id="KW-0472">Membrane</keyword>
<evidence type="ECO:0000313" key="3">
    <source>
        <dbReference type="Proteomes" id="UP000003157"/>
    </source>
</evidence>
<dbReference type="HOGENOM" id="CLU_167393_0_0_9"/>
<dbReference type="EMBL" id="ADKX01000001">
    <property type="protein sequence ID" value="EFW06625.1"/>
    <property type="molecule type" value="Genomic_DNA"/>
</dbReference>
<keyword evidence="1" id="KW-1133">Transmembrane helix</keyword>
<accession>E7G5X4</accession>
<dbReference type="STRING" id="100884.GCA_000269565_01538"/>
<protein>
    <submittedName>
        <fullName evidence="2">Uncharacterized protein</fullName>
    </submittedName>
</protein>
<comment type="caution">
    <text evidence="2">The sequence shown here is derived from an EMBL/GenBank/DDBJ whole genome shotgun (WGS) entry which is preliminary data.</text>
</comment>
<name>E7G5X4_9FIRM</name>
<dbReference type="OrthoDB" id="9815367at2"/>
<keyword evidence="1" id="KW-0812">Transmembrane</keyword>
<organism evidence="2 3">
    <name type="scientific">Coprobacillus cateniformis</name>
    <dbReference type="NCBI Taxonomy" id="100884"/>
    <lineage>
        <taxon>Bacteria</taxon>
        <taxon>Bacillati</taxon>
        <taxon>Bacillota</taxon>
        <taxon>Erysipelotrichia</taxon>
        <taxon>Erysipelotrichales</taxon>
        <taxon>Coprobacillaceae</taxon>
        <taxon>Coprobacillus</taxon>
    </lineage>
</organism>
<proteinExistence type="predicted"/>
<evidence type="ECO:0000256" key="1">
    <source>
        <dbReference type="SAM" id="Phobius"/>
    </source>
</evidence>
<reference evidence="2 3" key="1">
    <citation type="submission" date="2010-12" db="EMBL/GenBank/DDBJ databases">
        <title>The Genome Sequence of Coprobacillus sp. strain 29_1.</title>
        <authorList>
            <consortium name="The Broad Institute Genome Sequencing Platform"/>
            <person name="Earl A."/>
            <person name="Ward D."/>
            <person name="Feldgarden M."/>
            <person name="Gevers D."/>
            <person name="Daigneault M."/>
            <person name="Sibley C.D."/>
            <person name="White A."/>
            <person name="Strauss J."/>
            <person name="Allen-Vercoe E."/>
            <person name="Young S.K."/>
            <person name="Zeng Q."/>
            <person name="Gargeya S."/>
            <person name="Fitzgerald M."/>
            <person name="Haas B."/>
            <person name="Abouelleil A."/>
            <person name="Alvarado L."/>
            <person name="Arachchi H.M."/>
            <person name="Berlin A."/>
            <person name="Brown A."/>
            <person name="Chapman S.B."/>
            <person name="Chen Z."/>
            <person name="Dunbar C."/>
            <person name="Freedman E."/>
            <person name="Gearin G."/>
            <person name="Gellesch M."/>
            <person name="Goldberg J."/>
            <person name="Griggs A."/>
            <person name="Gujja S."/>
            <person name="Heilman E."/>
            <person name="Heiman D."/>
            <person name="Howarth C."/>
            <person name="Larson L."/>
            <person name="Lui A."/>
            <person name="MacDonald P.J.P."/>
            <person name="Mehta T."/>
            <person name="Montmayeur A."/>
            <person name="Murphy C."/>
            <person name="Neiman D."/>
            <person name="Pearson M."/>
            <person name="Priest M."/>
            <person name="Roberts A."/>
            <person name="Saif S."/>
            <person name="Shea T."/>
            <person name="Shenoy N."/>
            <person name="Sisk P."/>
            <person name="Stolte C."/>
            <person name="Sykes S."/>
            <person name="White J."/>
            <person name="Yandava C."/>
            <person name="Nusbaum C."/>
            <person name="Birren B."/>
        </authorList>
    </citation>
    <scope>NUCLEOTIDE SEQUENCE [LARGE SCALE GENOMIC DNA]</scope>
    <source>
        <strain evidence="2 3">29_1</strain>
    </source>
</reference>
<gene>
    <name evidence="2" type="ORF">HMPREF9488_00162</name>
</gene>
<keyword evidence="3" id="KW-1185">Reference proteome</keyword>
<feature type="transmembrane region" description="Helical" evidence="1">
    <location>
        <begin position="7"/>
        <end position="25"/>
    </location>
</feature>
<dbReference type="eggNOG" id="ENOG5032ZA3">
    <property type="taxonomic scope" value="Bacteria"/>
</dbReference>